<accession>A0AAJ0GYA7</accession>
<organism evidence="5 6">
    <name type="scientific">Chaetomium strumarium</name>
    <dbReference type="NCBI Taxonomy" id="1170767"/>
    <lineage>
        <taxon>Eukaryota</taxon>
        <taxon>Fungi</taxon>
        <taxon>Dikarya</taxon>
        <taxon>Ascomycota</taxon>
        <taxon>Pezizomycotina</taxon>
        <taxon>Sordariomycetes</taxon>
        <taxon>Sordariomycetidae</taxon>
        <taxon>Sordariales</taxon>
        <taxon>Chaetomiaceae</taxon>
        <taxon>Chaetomium</taxon>
    </lineage>
</organism>
<name>A0AAJ0GYA7_9PEZI</name>
<keyword evidence="1" id="KW-0808">Transferase</keyword>
<evidence type="ECO:0000256" key="3">
    <source>
        <dbReference type="SAM" id="MobiDB-lite"/>
    </source>
</evidence>
<dbReference type="PANTHER" id="PTHR46116">
    <property type="entry name" value="(E3-INDEPENDENT) E2 UBIQUITIN-CONJUGATING ENZYME"/>
    <property type="match status" value="1"/>
</dbReference>
<dbReference type="RefSeq" id="XP_062724187.1">
    <property type="nucleotide sequence ID" value="XM_062864631.1"/>
</dbReference>
<dbReference type="Gene3D" id="3.10.110.10">
    <property type="entry name" value="Ubiquitin Conjugating Enzyme"/>
    <property type="match status" value="1"/>
</dbReference>
<evidence type="ECO:0000259" key="4">
    <source>
        <dbReference type="PROSITE" id="PS50127"/>
    </source>
</evidence>
<dbReference type="EMBL" id="JAUDZG010000002">
    <property type="protein sequence ID" value="KAK3308407.1"/>
    <property type="molecule type" value="Genomic_DNA"/>
</dbReference>
<dbReference type="Pfam" id="PF00179">
    <property type="entry name" value="UQ_con"/>
    <property type="match status" value="1"/>
</dbReference>
<dbReference type="Proteomes" id="UP001273166">
    <property type="component" value="Unassembled WGS sequence"/>
</dbReference>
<dbReference type="GeneID" id="87883460"/>
<comment type="caution">
    <text evidence="5">The sequence shown here is derived from an EMBL/GenBank/DDBJ whole genome shotgun (WGS) entry which is preliminary data.</text>
</comment>
<evidence type="ECO:0000313" key="5">
    <source>
        <dbReference type="EMBL" id="KAK3308407.1"/>
    </source>
</evidence>
<dbReference type="InterPro" id="IPR000608">
    <property type="entry name" value="UBC"/>
</dbReference>
<dbReference type="InterPro" id="IPR016135">
    <property type="entry name" value="UBQ-conjugating_enzyme/RWD"/>
</dbReference>
<evidence type="ECO:0000256" key="2">
    <source>
        <dbReference type="ARBA" id="ARBA00022786"/>
    </source>
</evidence>
<sequence>MDELLHPERVRQPKCQPNDEQLLAEYRESLQSLRCVNCSAAFKLTDTELIQRTKKMLGKSCFLHPCLQCRKCKGWSCVGGDTYHAGANIPVLRHVASGKGIKFNWCCDRGRLFLIFSILCGFSAIPKPPPVKRDLRPRPQSSGAVAHSGLSEEERSPALAKGTGYGSSVYDQLANRPNQVRQGGTDDVAPELMEQYFLALSSLLPSPTKVAASSATAFDCRSQPLISQMIRRSAMLDHASELLRYAAIEEINTWCGPTTAVLDFMETMGSHFDFIPILLRERTIFPPEDQLIQVVLGKNETQGTATRTVYESAQSLAAIVEELGVPCRKFLEGIRRYAKLIEQQPKQERESVALATQVAVAQRISDLADSVASHRLQMKSMMDDQLTCPASDSLRRGWALHTSEHVVNAKATHSQAQVATAPQESAMTFRKWHRENCVKDLPDHVILEGHAFKEKAGKLVKSNHSVGRMRKLVGQISSLSTDLPEGIYVRHGESRLDVLRILISGPADTPYENGLFEFDMFCDQEFPEEPPRMRFRTTGGGQAHFNPNLYNNGKICLSLLGTWTGQPWEPGRSTILQILVSIQSMIFNSQPYYNEPGYEQYQNDDRSKKYNRNVEQLTVRYALLPWLTQRLANQRRSSKADTSTASGPSSTPQVQGPVPANLDHANVPPLQPLAPSIYPYQDTNEAAPLSGVGLLLPPPPAMIEQQSETPEEPHSALSVMTGLAMLPCCARFTQGAPAPPKHDDPVWGDVIRKHFETKSSWIMERVRQWEKMADEYKRYPEARCADAGRLQIELAKQLKEHGFRT</sequence>
<dbReference type="AlphaFoldDB" id="A0AAJ0GYA7"/>
<dbReference type="SMART" id="SM00212">
    <property type="entry name" value="UBCc"/>
    <property type="match status" value="1"/>
</dbReference>
<gene>
    <name evidence="5" type="ORF">B0T15DRAFT_392453</name>
</gene>
<reference evidence="5" key="1">
    <citation type="journal article" date="2023" name="Mol. Phylogenet. Evol.">
        <title>Genome-scale phylogeny and comparative genomics of the fungal order Sordariales.</title>
        <authorList>
            <person name="Hensen N."/>
            <person name="Bonometti L."/>
            <person name="Westerberg I."/>
            <person name="Brannstrom I.O."/>
            <person name="Guillou S."/>
            <person name="Cros-Aarteil S."/>
            <person name="Calhoun S."/>
            <person name="Haridas S."/>
            <person name="Kuo A."/>
            <person name="Mondo S."/>
            <person name="Pangilinan J."/>
            <person name="Riley R."/>
            <person name="LaButti K."/>
            <person name="Andreopoulos B."/>
            <person name="Lipzen A."/>
            <person name="Chen C."/>
            <person name="Yan M."/>
            <person name="Daum C."/>
            <person name="Ng V."/>
            <person name="Clum A."/>
            <person name="Steindorff A."/>
            <person name="Ohm R.A."/>
            <person name="Martin F."/>
            <person name="Silar P."/>
            <person name="Natvig D.O."/>
            <person name="Lalanne C."/>
            <person name="Gautier V."/>
            <person name="Ament-Velasquez S.L."/>
            <person name="Kruys A."/>
            <person name="Hutchinson M.I."/>
            <person name="Powell A.J."/>
            <person name="Barry K."/>
            <person name="Miller A.N."/>
            <person name="Grigoriev I.V."/>
            <person name="Debuchy R."/>
            <person name="Gladieux P."/>
            <person name="Hiltunen Thoren M."/>
            <person name="Johannesson H."/>
        </authorList>
    </citation>
    <scope>NUCLEOTIDE SEQUENCE</scope>
    <source>
        <strain evidence="5">CBS 333.67</strain>
    </source>
</reference>
<proteinExistence type="predicted"/>
<reference evidence="5" key="2">
    <citation type="submission" date="2023-06" db="EMBL/GenBank/DDBJ databases">
        <authorList>
            <consortium name="Lawrence Berkeley National Laboratory"/>
            <person name="Mondo S.J."/>
            <person name="Hensen N."/>
            <person name="Bonometti L."/>
            <person name="Westerberg I."/>
            <person name="Brannstrom I.O."/>
            <person name="Guillou S."/>
            <person name="Cros-Aarteil S."/>
            <person name="Calhoun S."/>
            <person name="Haridas S."/>
            <person name="Kuo A."/>
            <person name="Pangilinan J."/>
            <person name="Riley R."/>
            <person name="Labutti K."/>
            <person name="Andreopoulos B."/>
            <person name="Lipzen A."/>
            <person name="Chen C."/>
            <person name="Yanf M."/>
            <person name="Daum C."/>
            <person name="Ng V."/>
            <person name="Clum A."/>
            <person name="Steindorff A."/>
            <person name="Ohm R."/>
            <person name="Martin F."/>
            <person name="Silar P."/>
            <person name="Natvig D."/>
            <person name="Lalanne C."/>
            <person name="Gautier V."/>
            <person name="Ament-Velasquez S.L."/>
            <person name="Kruys A."/>
            <person name="Hutchinson M.I."/>
            <person name="Powell A.J."/>
            <person name="Barry K."/>
            <person name="Miller A.N."/>
            <person name="Grigoriev I.V."/>
            <person name="Debuchy R."/>
            <person name="Gladieux P."/>
            <person name="Thoren M.H."/>
            <person name="Johannesson H."/>
        </authorList>
    </citation>
    <scope>NUCLEOTIDE SEQUENCE</scope>
    <source>
        <strain evidence="5">CBS 333.67</strain>
    </source>
</reference>
<dbReference type="GO" id="GO:0016740">
    <property type="term" value="F:transferase activity"/>
    <property type="evidence" value="ECO:0007669"/>
    <property type="project" value="UniProtKB-KW"/>
</dbReference>
<protein>
    <recommendedName>
        <fullName evidence="4">UBC core domain-containing protein</fullName>
    </recommendedName>
</protein>
<evidence type="ECO:0000256" key="1">
    <source>
        <dbReference type="ARBA" id="ARBA00022679"/>
    </source>
</evidence>
<feature type="region of interest" description="Disordered" evidence="3">
    <location>
        <begin position="634"/>
        <end position="668"/>
    </location>
</feature>
<keyword evidence="6" id="KW-1185">Reference proteome</keyword>
<keyword evidence="2" id="KW-0833">Ubl conjugation pathway</keyword>
<feature type="domain" description="UBC core" evidence="4">
    <location>
        <begin position="467"/>
        <end position="623"/>
    </location>
</feature>
<dbReference type="PROSITE" id="PS50127">
    <property type="entry name" value="UBC_2"/>
    <property type="match status" value="1"/>
</dbReference>
<evidence type="ECO:0000313" key="6">
    <source>
        <dbReference type="Proteomes" id="UP001273166"/>
    </source>
</evidence>
<feature type="region of interest" description="Disordered" evidence="3">
    <location>
        <begin position="131"/>
        <end position="162"/>
    </location>
</feature>
<feature type="compositionally biased region" description="Polar residues" evidence="3">
    <location>
        <begin position="634"/>
        <end position="654"/>
    </location>
</feature>
<dbReference type="SUPFAM" id="SSF54495">
    <property type="entry name" value="UBC-like"/>
    <property type="match status" value="1"/>
</dbReference>